<sequence>MVPPGVGLLTKALPHLALPSIITYGCLRALGNVCEVELPIWMTSAILVLVHPLLSLLRGIRDDWQMHSKAAANAAVVAPLLPSKLPFGLSNVSTARNTVRSGVFARALGVWAKELDATVYRVNFLGTIQFITIEPDHVKAILATQFDDFDKGPVVYDSFKSLLGNGVFSTDGDMWKFHRTMTRPFFNKDKISHFDNFDRHADNIIRLAKERIAEGYPIDFQDMVARFTLDSATEYLFGHDVNSSGAGLPYPPGAATSTPLEFFTHPSNRFVTAFGEGQNLTAMRVQVGPSWRFFEAWKDKVQPCRDVVDDLVNDILADSASTQADIEAKKATSETKPGEDDTLLSHLLKYTQDRRILTDEIVNLLVAGRDTTSGTLSFGIYKLAEHPDILAKLREEILDKIGPTRRPTYEDIRDMKYLRAFLNEVLRLYPIVQANKDTLLSYKGANKPPVFVPNGSFVMYSVYQIHRRTDLWGPDAGTFDPDRFIDERLGKYLTRNPYIFLPFNAGPRICLGQQFAYNEMSFFLIRLLQNFSGFSLAEDVQPADTITSFPTSDAPGAEMEKRVFAAHLTMYFKDSLWVRMTEAPAAEKST</sequence>
<evidence type="ECO:0000256" key="3">
    <source>
        <dbReference type="ARBA" id="ARBA00022617"/>
    </source>
</evidence>
<dbReference type="InterPro" id="IPR002401">
    <property type="entry name" value="Cyt_P450_E_grp-I"/>
</dbReference>
<dbReference type="InterPro" id="IPR047146">
    <property type="entry name" value="Cyt_P450_E_CYP52_fungi"/>
</dbReference>
<evidence type="ECO:0000256" key="6">
    <source>
        <dbReference type="ARBA" id="ARBA00023004"/>
    </source>
</evidence>
<dbReference type="CDD" id="cd11063">
    <property type="entry name" value="CYP52"/>
    <property type="match status" value="1"/>
</dbReference>
<proteinExistence type="inferred from homology"/>
<dbReference type="GO" id="GO:0016705">
    <property type="term" value="F:oxidoreductase activity, acting on paired donors, with incorporation or reduction of molecular oxygen"/>
    <property type="evidence" value="ECO:0007669"/>
    <property type="project" value="InterPro"/>
</dbReference>
<dbReference type="InterPro" id="IPR036396">
    <property type="entry name" value="Cyt_P450_sf"/>
</dbReference>
<protein>
    <submittedName>
        <fullName evidence="10">Cytochrome P450</fullName>
    </submittedName>
</protein>
<organism evidence="10 11">
    <name type="scientific">Schizophyllum amplum</name>
    <dbReference type="NCBI Taxonomy" id="97359"/>
    <lineage>
        <taxon>Eukaryota</taxon>
        <taxon>Fungi</taxon>
        <taxon>Dikarya</taxon>
        <taxon>Basidiomycota</taxon>
        <taxon>Agaricomycotina</taxon>
        <taxon>Agaricomycetes</taxon>
        <taxon>Agaricomycetidae</taxon>
        <taxon>Agaricales</taxon>
        <taxon>Schizophyllaceae</taxon>
        <taxon>Schizophyllum</taxon>
    </lineage>
</organism>
<evidence type="ECO:0000256" key="7">
    <source>
        <dbReference type="ARBA" id="ARBA00023033"/>
    </source>
</evidence>
<name>A0A550C5I9_9AGAR</name>
<dbReference type="GO" id="GO:0020037">
    <property type="term" value="F:heme binding"/>
    <property type="evidence" value="ECO:0007669"/>
    <property type="project" value="InterPro"/>
</dbReference>
<comment type="cofactor">
    <cofactor evidence="1 8">
        <name>heme</name>
        <dbReference type="ChEBI" id="CHEBI:30413"/>
    </cofactor>
</comment>
<keyword evidence="5 9" id="KW-0560">Oxidoreductase</keyword>
<dbReference type="EMBL" id="VDMD01000024">
    <property type="protein sequence ID" value="TRM60069.1"/>
    <property type="molecule type" value="Genomic_DNA"/>
</dbReference>
<evidence type="ECO:0000256" key="5">
    <source>
        <dbReference type="ARBA" id="ARBA00023002"/>
    </source>
</evidence>
<dbReference type="PROSITE" id="PS00086">
    <property type="entry name" value="CYTOCHROME_P450"/>
    <property type="match status" value="1"/>
</dbReference>
<reference evidence="10 11" key="1">
    <citation type="journal article" date="2019" name="New Phytol.">
        <title>Comparative genomics reveals unique wood-decay strategies and fruiting body development in the Schizophyllaceae.</title>
        <authorList>
            <person name="Almasi E."/>
            <person name="Sahu N."/>
            <person name="Krizsan K."/>
            <person name="Balint B."/>
            <person name="Kovacs G.M."/>
            <person name="Kiss B."/>
            <person name="Cseklye J."/>
            <person name="Drula E."/>
            <person name="Henrissat B."/>
            <person name="Nagy I."/>
            <person name="Chovatia M."/>
            <person name="Adam C."/>
            <person name="LaButti K."/>
            <person name="Lipzen A."/>
            <person name="Riley R."/>
            <person name="Grigoriev I.V."/>
            <person name="Nagy L.G."/>
        </authorList>
    </citation>
    <scope>NUCLEOTIDE SEQUENCE [LARGE SCALE GENOMIC DNA]</scope>
    <source>
        <strain evidence="10 11">NL-1724</strain>
    </source>
</reference>
<feature type="binding site" description="axial binding residue" evidence="8">
    <location>
        <position position="510"/>
    </location>
    <ligand>
        <name>heme</name>
        <dbReference type="ChEBI" id="CHEBI:30413"/>
    </ligand>
    <ligandPart>
        <name>Fe</name>
        <dbReference type="ChEBI" id="CHEBI:18248"/>
    </ligandPart>
</feature>
<dbReference type="PRINTS" id="PR00385">
    <property type="entry name" value="P450"/>
</dbReference>
<accession>A0A550C5I9</accession>
<gene>
    <name evidence="10" type="ORF">BD626DRAFT_572169</name>
</gene>
<keyword evidence="3 8" id="KW-0349">Heme</keyword>
<evidence type="ECO:0000256" key="4">
    <source>
        <dbReference type="ARBA" id="ARBA00022723"/>
    </source>
</evidence>
<dbReference type="Pfam" id="PF00067">
    <property type="entry name" value="p450"/>
    <property type="match status" value="1"/>
</dbReference>
<keyword evidence="4 8" id="KW-0479">Metal-binding</keyword>
<comment type="caution">
    <text evidence="10">The sequence shown here is derived from an EMBL/GenBank/DDBJ whole genome shotgun (WGS) entry which is preliminary data.</text>
</comment>
<dbReference type="OrthoDB" id="1470350at2759"/>
<evidence type="ECO:0000256" key="9">
    <source>
        <dbReference type="RuleBase" id="RU000461"/>
    </source>
</evidence>
<dbReference type="PRINTS" id="PR00463">
    <property type="entry name" value="EP450I"/>
</dbReference>
<dbReference type="InterPro" id="IPR017972">
    <property type="entry name" value="Cyt_P450_CS"/>
</dbReference>
<keyword evidence="11" id="KW-1185">Reference proteome</keyword>
<evidence type="ECO:0000313" key="11">
    <source>
        <dbReference type="Proteomes" id="UP000320762"/>
    </source>
</evidence>
<dbReference type="SUPFAM" id="SSF48264">
    <property type="entry name" value="Cytochrome P450"/>
    <property type="match status" value="1"/>
</dbReference>
<dbReference type="PANTHER" id="PTHR24287:SF1">
    <property type="entry name" value="P450, PUTATIVE (EUROFUNG)-RELATED"/>
    <property type="match status" value="1"/>
</dbReference>
<keyword evidence="6 8" id="KW-0408">Iron</keyword>
<dbReference type="GO" id="GO:0005506">
    <property type="term" value="F:iron ion binding"/>
    <property type="evidence" value="ECO:0007669"/>
    <property type="project" value="InterPro"/>
</dbReference>
<dbReference type="STRING" id="97359.A0A550C5I9"/>
<dbReference type="AlphaFoldDB" id="A0A550C5I9"/>
<dbReference type="Proteomes" id="UP000320762">
    <property type="component" value="Unassembled WGS sequence"/>
</dbReference>
<evidence type="ECO:0000256" key="1">
    <source>
        <dbReference type="ARBA" id="ARBA00001971"/>
    </source>
</evidence>
<keyword evidence="7 9" id="KW-0503">Monooxygenase</keyword>
<dbReference type="Gene3D" id="1.10.630.10">
    <property type="entry name" value="Cytochrome P450"/>
    <property type="match status" value="1"/>
</dbReference>
<dbReference type="GO" id="GO:0004497">
    <property type="term" value="F:monooxygenase activity"/>
    <property type="evidence" value="ECO:0007669"/>
    <property type="project" value="UniProtKB-KW"/>
</dbReference>
<evidence type="ECO:0000313" key="10">
    <source>
        <dbReference type="EMBL" id="TRM60069.1"/>
    </source>
</evidence>
<dbReference type="PANTHER" id="PTHR24287">
    <property type="entry name" value="P450, PUTATIVE (EUROFUNG)-RELATED"/>
    <property type="match status" value="1"/>
</dbReference>
<evidence type="ECO:0000256" key="8">
    <source>
        <dbReference type="PIRSR" id="PIRSR602401-1"/>
    </source>
</evidence>
<dbReference type="InterPro" id="IPR001128">
    <property type="entry name" value="Cyt_P450"/>
</dbReference>
<comment type="similarity">
    <text evidence="2 9">Belongs to the cytochrome P450 family.</text>
</comment>
<evidence type="ECO:0000256" key="2">
    <source>
        <dbReference type="ARBA" id="ARBA00010617"/>
    </source>
</evidence>